<keyword evidence="3" id="KW-1185">Reference proteome</keyword>
<protein>
    <submittedName>
        <fullName evidence="2">Uncharacterized protein</fullName>
    </submittedName>
</protein>
<feature type="chain" id="PRO_5047334059" evidence="1">
    <location>
        <begin position="21"/>
        <end position="289"/>
    </location>
</feature>
<proteinExistence type="predicted"/>
<feature type="signal peptide" evidence="1">
    <location>
        <begin position="1"/>
        <end position="20"/>
    </location>
</feature>
<evidence type="ECO:0000313" key="2">
    <source>
        <dbReference type="EMBL" id="MDC7676883.1"/>
    </source>
</evidence>
<gene>
    <name evidence="2" type="ORF">PQU98_12120</name>
</gene>
<dbReference type="RefSeq" id="WP_272745198.1">
    <property type="nucleotide sequence ID" value="NZ_JAQQKV010000002.1"/>
</dbReference>
<name>A0ABT5HLK5_9CAUL</name>
<comment type="caution">
    <text evidence="2">The sequence shown here is derived from an EMBL/GenBank/DDBJ whole genome shotgun (WGS) entry which is preliminary data.</text>
</comment>
<accession>A0ABT5HLK5</accession>
<evidence type="ECO:0000313" key="3">
    <source>
        <dbReference type="Proteomes" id="UP001218579"/>
    </source>
</evidence>
<sequence>MKTLSLITACLCLIAPITEAATPNKGGQFNSAASRKAYPHIERAMTLPMAELAEKATELKPEYVLSYGLALELGRAPIELNSVQRGRVQGVFQDFLNSYVRKKDGIKLEGTEEALLGQPDFWIMMARAFGRKQNPQQAFIVGSTVDRTGVGPSAGFSITMNTLSDNSFTKEDYTLKGDAVLNRYMVFASQACAIYGKVSEQMKKALVIDASATTHLPPERLGELKATAKSVYKDAQRLGPQACGSREYFNRVSVYAAAHLGTLGTLKSDPDARVEEVAATLSDTSEVVN</sequence>
<evidence type="ECO:0000256" key="1">
    <source>
        <dbReference type="SAM" id="SignalP"/>
    </source>
</evidence>
<organism evidence="2 3">
    <name type="scientific">Asticcacaulis machinosus</name>
    <dbReference type="NCBI Taxonomy" id="2984211"/>
    <lineage>
        <taxon>Bacteria</taxon>
        <taxon>Pseudomonadati</taxon>
        <taxon>Pseudomonadota</taxon>
        <taxon>Alphaproteobacteria</taxon>
        <taxon>Caulobacterales</taxon>
        <taxon>Caulobacteraceae</taxon>
        <taxon>Asticcacaulis</taxon>
    </lineage>
</organism>
<reference evidence="2 3" key="1">
    <citation type="submission" date="2023-01" db="EMBL/GenBank/DDBJ databases">
        <title>Novel species of the genus Asticcacaulis isolated from rivers.</title>
        <authorList>
            <person name="Lu H."/>
        </authorList>
    </citation>
    <scope>NUCLEOTIDE SEQUENCE [LARGE SCALE GENOMIC DNA]</scope>
    <source>
        <strain evidence="2 3">LKC15W</strain>
    </source>
</reference>
<dbReference type="EMBL" id="JAQQKV010000002">
    <property type="protein sequence ID" value="MDC7676883.1"/>
    <property type="molecule type" value="Genomic_DNA"/>
</dbReference>
<keyword evidence="1" id="KW-0732">Signal</keyword>
<dbReference type="Proteomes" id="UP001218579">
    <property type="component" value="Unassembled WGS sequence"/>
</dbReference>